<dbReference type="GO" id="GO:0005096">
    <property type="term" value="F:GTPase activator activity"/>
    <property type="evidence" value="ECO:0007669"/>
    <property type="project" value="UniProtKB-KW"/>
</dbReference>
<keyword evidence="3" id="KW-0812">Transmembrane</keyword>
<dbReference type="Pfam" id="PF13385">
    <property type="entry name" value="Laminin_G_3"/>
    <property type="match status" value="1"/>
</dbReference>
<dbReference type="AlphaFoldDB" id="L8GFH7"/>
<keyword evidence="3" id="KW-0472">Membrane</keyword>
<dbReference type="KEGG" id="acan:ACA1_272960"/>
<protein>
    <submittedName>
        <fullName evidence="6">GTPase-activator protein for Ras family GTPase</fullName>
    </submittedName>
</protein>
<evidence type="ECO:0000313" key="6">
    <source>
        <dbReference type="EMBL" id="ELR11845.1"/>
    </source>
</evidence>
<dbReference type="PANTHER" id="PTHR10194:SF60">
    <property type="entry name" value="RAS GTPASE-ACTIVATING PROTEIN RASKOL"/>
    <property type="match status" value="1"/>
</dbReference>
<keyword evidence="4" id="KW-0732">Signal</keyword>
<feature type="signal peptide" evidence="4">
    <location>
        <begin position="1"/>
        <end position="20"/>
    </location>
</feature>
<keyword evidence="1" id="KW-0343">GTPase activation</keyword>
<feature type="chain" id="PRO_5003989703" evidence="4">
    <location>
        <begin position="21"/>
        <end position="927"/>
    </location>
</feature>
<gene>
    <name evidence="6" type="ORF">ACA1_272960</name>
</gene>
<dbReference type="PROSITE" id="PS50018">
    <property type="entry name" value="RAS_GTPASE_ACTIV_2"/>
    <property type="match status" value="1"/>
</dbReference>
<dbReference type="PANTHER" id="PTHR10194">
    <property type="entry name" value="RAS GTPASE-ACTIVATING PROTEINS"/>
    <property type="match status" value="1"/>
</dbReference>
<sequence>MLMGLLVVISLLTLLGAGFAQGALVAYYPFDSTCDYSGLSGYCLNTVPAGKAASGAALSAEGKFGSGVALTSSSSNFSVAAWIKLASTTSYVPRVIAQRPGTLRFQLITSTSSAFSSFYALSCKIVFSSLETTTDSSFEYPRTSTDWTHVACVYNSSHLCVAINGTMRACRPASAPQITTSSLQLYAGLTTDSLRGYMDELKFYDHGLTPGELELLNKGTAANDAPAATITAEGIGNGTSWNVPTLSNLVVNATGVDQQMAYSGDPGTELWYTWTVLSSACEIAEISNTSVQAPKLMLNNLGAFELRLCVTDGELSSAAASVSVLATASTPAILSQPDGPNLNVPLGAVDFEVVVLASGLPRPTYQWQYLTLVPVNATANSTTPDSNDTLVRRSSGSDDEYDQSFYADWAPQYRVVRASNGTFTEVWNNIAGATESTFYINGTDEFAGMVIRCLITNSANFTTSTAYTVVLVSALPSPSAPTVPLPGHGRSRGDGSIRDGGSDSGPIVGGVVGGVAGFVLLLLLVLLVLGILLARRSGRRRRQKKLRQPNFSVLAYGEVKDAGSIPKSRQQALEELEQLLISEDGRIVHAMTHKMVATDADKMSKAVMCVFESNQLGYQILEQRISREVEAAPDAGTLFRSNSLSVRMFSFYVRMVGLQYLWFTLVTSVHSLNDNAVESFGAESEELASKKSRYKLDKSELSEHSGFSLDLLSTTSMEIDPHRIDDASDTTINSLELWLAAQKLFKCIVDSEKIIPTQIKQLMRHIDSEVGAKYDAQAQFRSMGGFLFLRMLCPALMAPQVYGLLDSPPHPVAQRQLILVAKVLQNLANDTLPGTKEAYMEQLNSFIVTNKASLERFYAKVLEGADRGRAAETEVPLKTKFSALNALQRYLSAHIDDVEHALRHDDGREEIIDELKAVLAQLNDDNV</sequence>
<dbReference type="InterPro" id="IPR013320">
    <property type="entry name" value="ConA-like_dom_sf"/>
</dbReference>
<name>L8GFH7_ACACF</name>
<dbReference type="SUPFAM" id="SSF48350">
    <property type="entry name" value="GTPase activation domain, GAP"/>
    <property type="match status" value="1"/>
</dbReference>
<evidence type="ECO:0000256" key="4">
    <source>
        <dbReference type="SAM" id="SignalP"/>
    </source>
</evidence>
<keyword evidence="7" id="KW-1185">Reference proteome</keyword>
<proteinExistence type="predicted"/>
<evidence type="ECO:0000256" key="3">
    <source>
        <dbReference type="SAM" id="Phobius"/>
    </source>
</evidence>
<dbReference type="Pfam" id="PF00616">
    <property type="entry name" value="RasGAP"/>
    <property type="match status" value="1"/>
</dbReference>
<organism evidence="6 7">
    <name type="scientific">Acanthamoeba castellanii (strain ATCC 30010 / Neff)</name>
    <dbReference type="NCBI Taxonomy" id="1257118"/>
    <lineage>
        <taxon>Eukaryota</taxon>
        <taxon>Amoebozoa</taxon>
        <taxon>Discosea</taxon>
        <taxon>Longamoebia</taxon>
        <taxon>Centramoebida</taxon>
        <taxon>Acanthamoebidae</taxon>
        <taxon>Acanthamoeba</taxon>
    </lineage>
</organism>
<dbReference type="InterPro" id="IPR001936">
    <property type="entry name" value="RasGAP_dom"/>
</dbReference>
<dbReference type="PROSITE" id="PS00509">
    <property type="entry name" value="RAS_GTPASE_ACTIV_1"/>
    <property type="match status" value="1"/>
</dbReference>
<dbReference type="EMBL" id="KB008146">
    <property type="protein sequence ID" value="ELR11845.1"/>
    <property type="molecule type" value="Genomic_DNA"/>
</dbReference>
<dbReference type="SUPFAM" id="SSF49899">
    <property type="entry name" value="Concanavalin A-like lectins/glucanases"/>
    <property type="match status" value="1"/>
</dbReference>
<evidence type="ECO:0000259" key="5">
    <source>
        <dbReference type="PROSITE" id="PS50018"/>
    </source>
</evidence>
<dbReference type="RefSeq" id="XP_004333858.1">
    <property type="nucleotide sequence ID" value="XM_004333810.1"/>
</dbReference>
<keyword evidence="3" id="KW-1133">Transmembrane helix</keyword>
<dbReference type="InterPro" id="IPR008936">
    <property type="entry name" value="Rho_GTPase_activation_prot"/>
</dbReference>
<accession>L8GFH7</accession>
<evidence type="ECO:0000256" key="2">
    <source>
        <dbReference type="SAM" id="MobiDB-lite"/>
    </source>
</evidence>
<dbReference type="GeneID" id="14912354"/>
<feature type="transmembrane region" description="Helical" evidence="3">
    <location>
        <begin position="507"/>
        <end position="534"/>
    </location>
</feature>
<dbReference type="InterPro" id="IPR039360">
    <property type="entry name" value="Ras_GTPase"/>
</dbReference>
<dbReference type="Gene3D" id="1.10.506.10">
    <property type="entry name" value="GTPase Activation - p120gap, domain 1"/>
    <property type="match status" value="1"/>
</dbReference>
<dbReference type="VEuPathDB" id="AmoebaDB:ACA1_272960"/>
<feature type="region of interest" description="Disordered" evidence="2">
    <location>
        <begin position="479"/>
        <end position="500"/>
    </location>
</feature>
<feature type="domain" description="Ras-GAP" evidence="5">
    <location>
        <begin position="599"/>
        <end position="829"/>
    </location>
</feature>
<dbReference type="SMART" id="SM00323">
    <property type="entry name" value="RasGAP"/>
    <property type="match status" value="1"/>
</dbReference>
<dbReference type="Proteomes" id="UP000011083">
    <property type="component" value="Unassembled WGS sequence"/>
</dbReference>
<reference evidence="6 7" key="1">
    <citation type="journal article" date="2013" name="Genome Biol.">
        <title>Genome of Acanthamoeba castellanii highlights extensive lateral gene transfer and early evolution of tyrosine kinase signaling.</title>
        <authorList>
            <person name="Clarke M."/>
            <person name="Lohan A.J."/>
            <person name="Liu B."/>
            <person name="Lagkouvardos I."/>
            <person name="Roy S."/>
            <person name="Zafar N."/>
            <person name="Bertelli C."/>
            <person name="Schilde C."/>
            <person name="Kianianmomeni A."/>
            <person name="Burglin T.R."/>
            <person name="Frech C."/>
            <person name="Turcotte B."/>
            <person name="Kopec K.O."/>
            <person name="Synnott J.M."/>
            <person name="Choo C."/>
            <person name="Paponov I."/>
            <person name="Finkler A."/>
            <person name="Soon Heng Tan C."/>
            <person name="Hutchins A.P."/>
            <person name="Weinmeier T."/>
            <person name="Rattei T."/>
            <person name="Chu J.S."/>
            <person name="Gimenez G."/>
            <person name="Irimia M."/>
            <person name="Rigden D.J."/>
            <person name="Fitzpatrick D.A."/>
            <person name="Lorenzo-Morales J."/>
            <person name="Bateman A."/>
            <person name="Chiu C.H."/>
            <person name="Tang P."/>
            <person name="Hegemann P."/>
            <person name="Fromm H."/>
            <person name="Raoult D."/>
            <person name="Greub G."/>
            <person name="Miranda-Saavedra D."/>
            <person name="Chen N."/>
            <person name="Nash P."/>
            <person name="Ginger M.L."/>
            <person name="Horn M."/>
            <person name="Schaap P."/>
            <person name="Caler L."/>
            <person name="Loftus B."/>
        </authorList>
    </citation>
    <scope>NUCLEOTIDE SEQUENCE [LARGE SCALE GENOMIC DNA]</scope>
    <source>
        <strain evidence="6 7">Neff</strain>
    </source>
</reference>
<dbReference type="Gene3D" id="2.60.120.200">
    <property type="match status" value="1"/>
</dbReference>
<evidence type="ECO:0000256" key="1">
    <source>
        <dbReference type="ARBA" id="ARBA00022468"/>
    </source>
</evidence>
<dbReference type="InterPro" id="IPR023152">
    <property type="entry name" value="RasGAP_CS"/>
</dbReference>
<dbReference type="OrthoDB" id="26630at2759"/>
<evidence type="ECO:0000313" key="7">
    <source>
        <dbReference type="Proteomes" id="UP000011083"/>
    </source>
</evidence>
<feature type="compositionally biased region" description="Basic and acidic residues" evidence="2">
    <location>
        <begin position="491"/>
        <end position="500"/>
    </location>
</feature>